<dbReference type="Proteomes" id="UP000093000">
    <property type="component" value="Unassembled WGS sequence"/>
</dbReference>
<sequence>MIVDSPGAEYTTRASDLSFKNRNTDSLLELESFDPQQDTPTEILHTVLLRIAKYLINDLVKLVLTDEQTKKVNAALDSYKSSLGFSRQFSRNLSHCGSFLGRDYKSLLQILPVILITEFPVAKDHLGRLIPCFTKLGKLCSLLFVRQVTENFTIYVDEVDAAAKDLIKSLYEYDCTCTP</sequence>
<keyword evidence="2" id="KW-1185">Reference proteome</keyword>
<dbReference type="OrthoDB" id="2289909at2759"/>
<evidence type="ECO:0000313" key="1">
    <source>
        <dbReference type="EMBL" id="OBZ82687.1"/>
    </source>
</evidence>
<name>A0A1C7N0R5_9FUNG</name>
<dbReference type="STRING" id="101091.A0A1C7N0R5"/>
<accession>A0A1C7N0R5</accession>
<reference evidence="1 2" key="1">
    <citation type="submission" date="2016-03" db="EMBL/GenBank/DDBJ databases">
        <title>Choanephora cucurbitarum.</title>
        <authorList>
            <person name="Min B."/>
            <person name="Park H."/>
            <person name="Park J.-H."/>
            <person name="Shin H.-D."/>
            <person name="Choi I.-G."/>
        </authorList>
    </citation>
    <scope>NUCLEOTIDE SEQUENCE [LARGE SCALE GENOMIC DNA]</scope>
    <source>
        <strain evidence="1 2">KUS-F28377</strain>
    </source>
</reference>
<protein>
    <submittedName>
        <fullName evidence="1">Uncharacterized protein</fullName>
    </submittedName>
</protein>
<dbReference type="AlphaFoldDB" id="A0A1C7N0R5"/>
<comment type="caution">
    <text evidence="1">The sequence shown here is derived from an EMBL/GenBank/DDBJ whole genome shotgun (WGS) entry which is preliminary data.</text>
</comment>
<evidence type="ECO:0000313" key="2">
    <source>
        <dbReference type="Proteomes" id="UP000093000"/>
    </source>
</evidence>
<dbReference type="EMBL" id="LUGH01000810">
    <property type="protein sequence ID" value="OBZ82687.1"/>
    <property type="molecule type" value="Genomic_DNA"/>
</dbReference>
<gene>
    <name evidence="1" type="ORF">A0J61_09262</name>
</gene>
<dbReference type="InParanoid" id="A0A1C7N0R5"/>
<organism evidence="1 2">
    <name type="scientific">Choanephora cucurbitarum</name>
    <dbReference type="NCBI Taxonomy" id="101091"/>
    <lineage>
        <taxon>Eukaryota</taxon>
        <taxon>Fungi</taxon>
        <taxon>Fungi incertae sedis</taxon>
        <taxon>Mucoromycota</taxon>
        <taxon>Mucoromycotina</taxon>
        <taxon>Mucoromycetes</taxon>
        <taxon>Mucorales</taxon>
        <taxon>Mucorineae</taxon>
        <taxon>Choanephoraceae</taxon>
        <taxon>Choanephoroideae</taxon>
        <taxon>Choanephora</taxon>
    </lineage>
</organism>
<proteinExistence type="predicted"/>